<dbReference type="Proteomes" id="UP000019254">
    <property type="component" value="Unassembled WGS sequence"/>
</dbReference>
<dbReference type="PRINTS" id="PR01713">
    <property type="entry name" value="NUCEPIMERASE"/>
</dbReference>
<protein>
    <submittedName>
        <fullName evidence="3">UDP-glucose 4-epimerase</fullName>
    </submittedName>
</protein>
<dbReference type="STRING" id="1265820.PCORN_11322"/>
<evidence type="ECO:0000313" key="3">
    <source>
        <dbReference type="EMBL" id="EUJ29067.1"/>
    </source>
</evidence>
<dbReference type="SUPFAM" id="SSF51735">
    <property type="entry name" value="NAD(P)-binding Rossmann-fold domains"/>
    <property type="match status" value="1"/>
</dbReference>
<dbReference type="PATRIC" id="fig|1265820.5.peg.2224"/>
<name>W7BTM8_9LIST</name>
<evidence type="ECO:0000313" key="4">
    <source>
        <dbReference type="Proteomes" id="UP000019254"/>
    </source>
</evidence>
<dbReference type="Gene3D" id="3.40.50.720">
    <property type="entry name" value="NAD(P)-binding Rossmann-like Domain"/>
    <property type="match status" value="1"/>
</dbReference>
<dbReference type="InterPro" id="IPR036291">
    <property type="entry name" value="NAD(P)-bd_dom_sf"/>
</dbReference>
<keyword evidence="4" id="KW-1185">Reference proteome</keyword>
<dbReference type="Pfam" id="PF01370">
    <property type="entry name" value="Epimerase"/>
    <property type="match status" value="1"/>
</dbReference>
<accession>W7BTM8</accession>
<comment type="caution">
    <text evidence="3">The sequence shown here is derived from an EMBL/GenBank/DDBJ whole genome shotgun (WGS) entry which is preliminary data.</text>
</comment>
<evidence type="ECO:0000259" key="2">
    <source>
        <dbReference type="Pfam" id="PF01370"/>
    </source>
</evidence>
<sequence length="325" mass="35676">MSRETVLITGGAGFIGGHLVEQLLKKYHVVVLDNLSTGKISNLPSSPHLDFLFGDVSKVSDIDNAFEIYTFTYVFHLAAVASVAASIEKPLETHQINMDGTIHLLNAAKKQADTIQKFVFASSAAVYGSEPTLPKKETSVIAPMTPYGIDKLASESYVIAYSRLFGLKASAARFFNVYGPRQNPDSPYSGVLSILTSCVERVSNGDEKAIFNIYGDGTQVRDFVYVDDIVSGLILLAESDESTSEVFNIASGENHTLLEVIAIYEEIIHQKLPLRFESARSGDIHKSYANITKIKNIGYRSQTTLREGLAKYHAHETSQEVMVLI</sequence>
<dbReference type="RefSeq" id="WP_036079872.1">
    <property type="nucleotide sequence ID" value="NZ_AODE01000020.1"/>
</dbReference>
<dbReference type="Gene3D" id="3.90.25.10">
    <property type="entry name" value="UDP-galactose 4-epimerase, domain 1"/>
    <property type="match status" value="1"/>
</dbReference>
<dbReference type="PANTHER" id="PTHR43000">
    <property type="entry name" value="DTDP-D-GLUCOSE 4,6-DEHYDRATASE-RELATED"/>
    <property type="match status" value="1"/>
</dbReference>
<dbReference type="EMBL" id="AODE01000020">
    <property type="protein sequence ID" value="EUJ29067.1"/>
    <property type="molecule type" value="Genomic_DNA"/>
</dbReference>
<dbReference type="AlphaFoldDB" id="W7BTM8"/>
<organism evidence="3 4">
    <name type="scientific">Listeria cornellensis FSL F6-0969</name>
    <dbReference type="NCBI Taxonomy" id="1265820"/>
    <lineage>
        <taxon>Bacteria</taxon>
        <taxon>Bacillati</taxon>
        <taxon>Bacillota</taxon>
        <taxon>Bacilli</taxon>
        <taxon>Bacillales</taxon>
        <taxon>Listeriaceae</taxon>
        <taxon>Listeria</taxon>
    </lineage>
</organism>
<dbReference type="OrthoDB" id="181047at2"/>
<proteinExistence type="inferred from homology"/>
<reference evidence="3 4" key="1">
    <citation type="journal article" date="2014" name="Int. J. Syst. Evol. Microbiol.">
        <title>Listeria floridensis sp. nov., Listeria aquatica sp. nov., Listeria cornellensis sp. nov., Listeria riparia sp. nov. and Listeria grandensis sp. nov., from agricultural and natural environments.</title>
        <authorList>
            <person name="den Bakker H.C."/>
            <person name="Warchocki S."/>
            <person name="Wright E.M."/>
            <person name="Allred A.F."/>
            <person name="Ahlstrom C."/>
            <person name="Manuel C.S."/>
            <person name="Stasiewicz M.J."/>
            <person name="Burrell A."/>
            <person name="Roof S."/>
            <person name="Strawn L."/>
            <person name="Fortes E.D."/>
            <person name="Nightingale K.K."/>
            <person name="Kephart D."/>
            <person name="Wiedmann M."/>
        </authorList>
    </citation>
    <scope>NUCLEOTIDE SEQUENCE [LARGE SCALE GENOMIC DNA]</scope>
    <source>
        <strain evidence="4">FSL F6-969</strain>
    </source>
</reference>
<feature type="domain" description="NAD-dependent epimerase/dehydratase" evidence="2">
    <location>
        <begin position="6"/>
        <end position="250"/>
    </location>
</feature>
<evidence type="ECO:0000256" key="1">
    <source>
        <dbReference type="ARBA" id="ARBA00007637"/>
    </source>
</evidence>
<comment type="similarity">
    <text evidence="1">Belongs to the NAD(P)-dependent epimerase/dehydratase family.</text>
</comment>
<gene>
    <name evidence="3" type="ORF">PCORN_11322</name>
</gene>
<dbReference type="InterPro" id="IPR001509">
    <property type="entry name" value="Epimerase_deHydtase"/>
</dbReference>